<keyword evidence="4" id="KW-0963">Cytoplasm</keyword>
<evidence type="ECO:0000256" key="10">
    <source>
        <dbReference type="ARBA" id="ARBA00023163"/>
    </source>
</evidence>
<dbReference type="AlphaFoldDB" id="A0A1E7Z686"/>
<dbReference type="STRING" id="1656094.BFC18_19345"/>
<dbReference type="InterPro" id="IPR036390">
    <property type="entry name" value="WH_DNA-bd_sf"/>
</dbReference>
<organism evidence="13 14">
    <name type="scientific">Alteromonas confluentis</name>
    <dbReference type="NCBI Taxonomy" id="1656094"/>
    <lineage>
        <taxon>Bacteria</taxon>
        <taxon>Pseudomonadati</taxon>
        <taxon>Pseudomonadota</taxon>
        <taxon>Gammaproteobacteria</taxon>
        <taxon>Alteromonadales</taxon>
        <taxon>Alteromonadaceae</taxon>
        <taxon>Alteromonas/Salinimonas group</taxon>
        <taxon>Alteromonas</taxon>
    </lineage>
</organism>
<dbReference type="GO" id="GO:0005737">
    <property type="term" value="C:cytoplasm"/>
    <property type="evidence" value="ECO:0007669"/>
    <property type="project" value="UniProtKB-SubCell"/>
</dbReference>
<dbReference type="SUPFAM" id="SSF46785">
    <property type="entry name" value="Winged helix' DNA-binding domain"/>
    <property type="match status" value="1"/>
</dbReference>
<dbReference type="RefSeq" id="WP_070127008.1">
    <property type="nucleotide sequence ID" value="NZ_MDHN01000041.1"/>
</dbReference>
<comment type="caution">
    <text evidence="13">The sequence shown here is derived from an EMBL/GenBank/DDBJ whole genome shotgun (WGS) entry which is preliminary data.</text>
</comment>
<reference evidence="13 14" key="1">
    <citation type="submission" date="2016-08" db="EMBL/GenBank/DDBJ databases">
        <authorList>
            <person name="Seilhamer J.J."/>
        </authorList>
    </citation>
    <scope>NUCLEOTIDE SEQUENCE [LARGE SCALE GENOMIC DNA]</scope>
    <source>
        <strain evidence="13 14">KCTC 42603</strain>
    </source>
</reference>
<dbReference type="InterPro" id="IPR011991">
    <property type="entry name" value="ArsR-like_HTH"/>
</dbReference>
<keyword evidence="10" id="KW-0804">Transcription</keyword>
<evidence type="ECO:0000313" key="13">
    <source>
        <dbReference type="EMBL" id="OFC68904.1"/>
    </source>
</evidence>
<dbReference type="PROSITE" id="PS50931">
    <property type="entry name" value="HTH_LYSR"/>
    <property type="match status" value="1"/>
</dbReference>
<dbReference type="Gene3D" id="3.40.190.10">
    <property type="entry name" value="Periplasmic binding protein-like II"/>
    <property type="match status" value="1"/>
</dbReference>
<evidence type="ECO:0000259" key="12">
    <source>
        <dbReference type="PROSITE" id="PS50931"/>
    </source>
</evidence>
<dbReference type="InterPro" id="IPR036388">
    <property type="entry name" value="WH-like_DNA-bd_sf"/>
</dbReference>
<evidence type="ECO:0000256" key="6">
    <source>
        <dbReference type="ARBA" id="ARBA00022605"/>
    </source>
</evidence>
<dbReference type="InterPro" id="IPR037406">
    <property type="entry name" value="MetR_PBP2"/>
</dbReference>
<evidence type="ECO:0000256" key="9">
    <source>
        <dbReference type="ARBA" id="ARBA00023159"/>
    </source>
</evidence>
<evidence type="ECO:0000256" key="7">
    <source>
        <dbReference type="ARBA" id="ARBA00023015"/>
    </source>
</evidence>
<evidence type="ECO:0000256" key="2">
    <source>
        <dbReference type="ARBA" id="ARBA00009437"/>
    </source>
</evidence>
<evidence type="ECO:0000256" key="11">
    <source>
        <dbReference type="ARBA" id="ARBA00023167"/>
    </source>
</evidence>
<dbReference type="Pfam" id="PF03466">
    <property type="entry name" value="LysR_substrate"/>
    <property type="match status" value="1"/>
</dbReference>
<dbReference type="PRINTS" id="PR00039">
    <property type="entry name" value="HTHLYSR"/>
</dbReference>
<name>A0A1E7Z686_9ALTE</name>
<feature type="domain" description="HTH lysR-type" evidence="12">
    <location>
        <begin position="2"/>
        <end position="59"/>
    </location>
</feature>
<evidence type="ECO:0000256" key="8">
    <source>
        <dbReference type="ARBA" id="ARBA00023125"/>
    </source>
</evidence>
<dbReference type="GO" id="GO:0009086">
    <property type="term" value="P:methionine biosynthetic process"/>
    <property type="evidence" value="ECO:0007669"/>
    <property type="project" value="UniProtKB-KW"/>
</dbReference>
<comment type="similarity">
    <text evidence="2">Belongs to the LysR transcriptional regulatory family.</text>
</comment>
<keyword evidence="6" id="KW-0028">Amino-acid biosynthesis</keyword>
<proteinExistence type="inferred from homology"/>
<keyword evidence="11" id="KW-0486">Methionine biosynthesis</keyword>
<dbReference type="EMBL" id="MDHN01000041">
    <property type="protein sequence ID" value="OFC68904.1"/>
    <property type="molecule type" value="Genomic_DNA"/>
</dbReference>
<evidence type="ECO:0000313" key="14">
    <source>
        <dbReference type="Proteomes" id="UP000175691"/>
    </source>
</evidence>
<dbReference type="InterPro" id="IPR005119">
    <property type="entry name" value="LysR_subst-bd"/>
</dbReference>
<sequence>MLDRQHLKIIAAINEFGTLTEAADNMHLTQSALSHSMKKLEQQAGIAFWEKDGRRLRLTDAGNAVLNLAQRLLPQFAHTEEQLAHIAQGKQGILRIGMECHPCYQWLLRVVKPFLLDYPDVDVDVRQKFTFGGLQALHGYDIDLLLTPDPLHLPSIQYEAVFDYEQVLVVSREHPLAAESMVEAQALADETLLTYPVEPSRLDVFSHFLTPASCTVKKHKTIETTEIMLQMISAGRGVGALPKWLAEEQAEALQLITVRLGKNGIQKSLNLGYRKSDTNAPFIKAFIALARSIGQP</sequence>
<dbReference type="PANTHER" id="PTHR30126">
    <property type="entry name" value="HTH-TYPE TRANSCRIPTIONAL REGULATOR"/>
    <property type="match status" value="1"/>
</dbReference>
<dbReference type="Gene3D" id="1.10.10.10">
    <property type="entry name" value="Winged helix-like DNA-binding domain superfamily/Winged helix DNA-binding domain"/>
    <property type="match status" value="1"/>
</dbReference>
<dbReference type="Proteomes" id="UP000175691">
    <property type="component" value="Unassembled WGS sequence"/>
</dbReference>
<dbReference type="GO" id="GO:0000976">
    <property type="term" value="F:transcription cis-regulatory region binding"/>
    <property type="evidence" value="ECO:0007669"/>
    <property type="project" value="TreeGrafter"/>
</dbReference>
<keyword evidence="8" id="KW-0238">DNA-binding</keyword>
<evidence type="ECO:0000256" key="1">
    <source>
        <dbReference type="ARBA" id="ARBA00004496"/>
    </source>
</evidence>
<dbReference type="CDD" id="cd08441">
    <property type="entry name" value="PBP2_MetR"/>
    <property type="match status" value="1"/>
</dbReference>
<dbReference type="SUPFAM" id="SSF53850">
    <property type="entry name" value="Periplasmic binding protein-like II"/>
    <property type="match status" value="1"/>
</dbReference>
<dbReference type="OrthoDB" id="155872at2"/>
<keyword evidence="14" id="KW-1185">Reference proteome</keyword>
<protein>
    <recommendedName>
        <fullName evidence="3">HTH-type transcriptional regulator MetR</fullName>
    </recommendedName>
</protein>
<accession>A0A1E7Z686</accession>
<dbReference type="Pfam" id="PF00126">
    <property type="entry name" value="HTH_1"/>
    <property type="match status" value="1"/>
</dbReference>
<evidence type="ECO:0000256" key="5">
    <source>
        <dbReference type="ARBA" id="ARBA00022491"/>
    </source>
</evidence>
<dbReference type="InterPro" id="IPR000847">
    <property type="entry name" value="LysR_HTH_N"/>
</dbReference>
<evidence type="ECO:0000256" key="3">
    <source>
        <dbReference type="ARBA" id="ARBA00019365"/>
    </source>
</evidence>
<keyword evidence="9" id="KW-0010">Activator</keyword>
<evidence type="ECO:0000256" key="4">
    <source>
        <dbReference type="ARBA" id="ARBA00022490"/>
    </source>
</evidence>
<gene>
    <name evidence="13" type="ORF">BFC18_19345</name>
</gene>
<dbReference type="CDD" id="cd00090">
    <property type="entry name" value="HTH_ARSR"/>
    <property type="match status" value="1"/>
</dbReference>
<keyword evidence="5" id="KW-0678">Repressor</keyword>
<keyword evidence="7" id="KW-0805">Transcription regulation</keyword>
<dbReference type="GO" id="GO:0003700">
    <property type="term" value="F:DNA-binding transcription factor activity"/>
    <property type="evidence" value="ECO:0007669"/>
    <property type="project" value="InterPro"/>
</dbReference>
<dbReference type="PANTHER" id="PTHR30126:SF25">
    <property type="entry name" value="HTH-TYPE TRANSCRIPTIONAL REGULATOR METR"/>
    <property type="match status" value="1"/>
</dbReference>
<comment type="subcellular location">
    <subcellularLocation>
        <location evidence="1">Cytoplasm</location>
    </subcellularLocation>
</comment>